<name>A0ACC2L5M3_PERAE</name>
<dbReference type="Proteomes" id="UP001234297">
    <property type="component" value="Chromosome 7"/>
</dbReference>
<sequence>MASGQTTSAGSRVQAKFNDSGDVEEGAGLLLSFVDEDGAGGPRGCCSLLTGRAMVLLLCDEARGHKGARDGTCAAMDALAMEV</sequence>
<organism evidence="1 2">
    <name type="scientific">Persea americana</name>
    <name type="common">Avocado</name>
    <dbReference type="NCBI Taxonomy" id="3435"/>
    <lineage>
        <taxon>Eukaryota</taxon>
        <taxon>Viridiplantae</taxon>
        <taxon>Streptophyta</taxon>
        <taxon>Embryophyta</taxon>
        <taxon>Tracheophyta</taxon>
        <taxon>Spermatophyta</taxon>
        <taxon>Magnoliopsida</taxon>
        <taxon>Magnoliidae</taxon>
        <taxon>Laurales</taxon>
        <taxon>Lauraceae</taxon>
        <taxon>Persea</taxon>
    </lineage>
</organism>
<reference evidence="1 2" key="1">
    <citation type="journal article" date="2022" name="Hortic Res">
        <title>A haplotype resolved chromosomal level avocado genome allows analysis of novel avocado genes.</title>
        <authorList>
            <person name="Nath O."/>
            <person name="Fletcher S.J."/>
            <person name="Hayward A."/>
            <person name="Shaw L.M."/>
            <person name="Masouleh A.K."/>
            <person name="Furtado A."/>
            <person name="Henry R.J."/>
            <person name="Mitter N."/>
        </authorList>
    </citation>
    <scope>NUCLEOTIDE SEQUENCE [LARGE SCALE GENOMIC DNA]</scope>
    <source>
        <strain evidence="2">cv. Hass</strain>
    </source>
</reference>
<keyword evidence="2" id="KW-1185">Reference proteome</keyword>
<protein>
    <submittedName>
        <fullName evidence="1">Uncharacterized protein</fullName>
    </submittedName>
</protein>
<evidence type="ECO:0000313" key="1">
    <source>
        <dbReference type="EMBL" id="KAJ8628796.1"/>
    </source>
</evidence>
<comment type="caution">
    <text evidence="1">The sequence shown here is derived from an EMBL/GenBank/DDBJ whole genome shotgun (WGS) entry which is preliminary data.</text>
</comment>
<accession>A0ACC2L5M3</accession>
<gene>
    <name evidence="1" type="ORF">MRB53_022119</name>
</gene>
<proteinExistence type="predicted"/>
<evidence type="ECO:0000313" key="2">
    <source>
        <dbReference type="Proteomes" id="UP001234297"/>
    </source>
</evidence>
<dbReference type="EMBL" id="CM056815">
    <property type="protein sequence ID" value="KAJ8628796.1"/>
    <property type="molecule type" value="Genomic_DNA"/>
</dbReference>